<evidence type="ECO:0008006" key="3">
    <source>
        <dbReference type="Google" id="ProtNLM"/>
    </source>
</evidence>
<dbReference type="EMBL" id="CP012808">
    <property type="protein sequence ID" value="ALH95253.1"/>
    <property type="molecule type" value="Genomic_DNA"/>
</dbReference>
<sequence>MICTLNNPPLSDQLTKASNSYNKYRIKNVSISEIKKTNCNVIIFSGSTPKEEQFILNSHVTFPALSISTNNLHCEVGSAICLYKKKNQISFKINLESVNQSRVYIDPRILLLAKESEQ</sequence>
<proteinExistence type="predicted"/>
<protein>
    <recommendedName>
        <fullName evidence="3">DUF4154 domain-containing protein</fullName>
    </recommendedName>
</protein>
<dbReference type="InterPro" id="IPR025293">
    <property type="entry name" value="YfiR/HmsC-like"/>
</dbReference>
<keyword evidence="2" id="KW-1185">Reference proteome</keyword>
<name>A0A0N9VPG6_9GAMM</name>
<dbReference type="STRING" id="1324350.AOY20_06720"/>
<gene>
    <name evidence="1" type="ORF">AOY20_06720</name>
</gene>
<organism evidence="1 2">
    <name type="scientific">Acinetobacter equi</name>
    <dbReference type="NCBI Taxonomy" id="1324350"/>
    <lineage>
        <taxon>Bacteria</taxon>
        <taxon>Pseudomonadati</taxon>
        <taxon>Pseudomonadota</taxon>
        <taxon>Gammaproteobacteria</taxon>
        <taxon>Moraxellales</taxon>
        <taxon>Moraxellaceae</taxon>
        <taxon>Acinetobacter</taxon>
    </lineage>
</organism>
<accession>A0A0N9VPG6</accession>
<dbReference type="AlphaFoldDB" id="A0A0N9VPG6"/>
<dbReference type="KEGG" id="aei:AOY20_06720"/>
<evidence type="ECO:0000313" key="2">
    <source>
        <dbReference type="Proteomes" id="UP000064939"/>
    </source>
</evidence>
<reference evidence="1 2" key="1">
    <citation type="journal article" date="2015" name="Int. J. Syst. Evol. Microbiol.">
        <title>Acinetobacter equi sp. nov. isolated from horse faeces.</title>
        <authorList>
            <person name="Poppel M.T."/>
            <person name="Skiebe E."/>
            <person name="Laue M."/>
            <person name="Bergmann H."/>
            <person name="Ebersberger I."/>
            <person name="Garn T."/>
            <person name="Fruth A."/>
            <person name="Baumgardt S."/>
            <person name="Busse H.J."/>
            <person name="Wilharm G."/>
        </authorList>
    </citation>
    <scope>NUCLEOTIDE SEQUENCE [LARGE SCALE GENOMIC DNA]</scope>
    <source>
        <strain evidence="1 2">114</strain>
    </source>
</reference>
<evidence type="ECO:0000313" key="1">
    <source>
        <dbReference type="EMBL" id="ALH95253.1"/>
    </source>
</evidence>
<dbReference type="Proteomes" id="UP000064939">
    <property type="component" value="Chromosome"/>
</dbReference>
<dbReference type="Pfam" id="PF13689">
    <property type="entry name" value="DUF4154"/>
    <property type="match status" value="1"/>
</dbReference>